<comment type="caution">
    <text evidence="2">The sequence shown here is derived from an EMBL/GenBank/DDBJ whole genome shotgun (WGS) entry which is preliminary data.</text>
</comment>
<dbReference type="Proteomes" id="UP001221838">
    <property type="component" value="Unassembled WGS sequence"/>
</dbReference>
<feature type="signal peptide" evidence="1">
    <location>
        <begin position="1"/>
        <end position="19"/>
    </location>
</feature>
<protein>
    <submittedName>
        <fullName evidence="2">Carboxypeptidase regulatory-like domain-containing protein</fullName>
    </submittedName>
</protein>
<feature type="chain" id="PRO_5045682491" evidence="1">
    <location>
        <begin position="20"/>
        <end position="540"/>
    </location>
</feature>
<proteinExistence type="predicted"/>
<gene>
    <name evidence="2" type="ORF">POL68_04825</name>
</gene>
<name>A0ABT5D298_9BACT</name>
<organism evidence="2 3">
    <name type="scientific">Stigmatella ashevillensis</name>
    <dbReference type="NCBI Taxonomy" id="2995309"/>
    <lineage>
        <taxon>Bacteria</taxon>
        <taxon>Pseudomonadati</taxon>
        <taxon>Myxococcota</taxon>
        <taxon>Myxococcia</taxon>
        <taxon>Myxococcales</taxon>
        <taxon>Cystobacterineae</taxon>
        <taxon>Archangiaceae</taxon>
        <taxon>Stigmatella</taxon>
    </lineage>
</organism>
<dbReference type="SUPFAM" id="SSF49464">
    <property type="entry name" value="Carboxypeptidase regulatory domain-like"/>
    <property type="match status" value="1"/>
</dbReference>
<keyword evidence="1" id="KW-0732">Signal</keyword>
<accession>A0ABT5D298</accession>
<dbReference type="RefSeq" id="WP_272135016.1">
    <property type="nucleotide sequence ID" value="NZ_JAQNDM010000002.1"/>
</dbReference>
<evidence type="ECO:0000313" key="3">
    <source>
        <dbReference type="Proteomes" id="UP001221838"/>
    </source>
</evidence>
<evidence type="ECO:0000256" key="1">
    <source>
        <dbReference type="SAM" id="SignalP"/>
    </source>
</evidence>
<reference evidence="2 3" key="1">
    <citation type="submission" date="2022-11" db="EMBL/GenBank/DDBJ databases">
        <title>Minimal conservation of predation-associated metabolite biosynthetic gene clusters underscores biosynthetic potential of Myxococcota including descriptions for ten novel species: Archangium lansinium sp. nov., Myxococcus landrumus sp. nov., Nannocystis bai.</title>
        <authorList>
            <person name="Ahearne A."/>
            <person name="Stevens C."/>
            <person name="Dowd S."/>
        </authorList>
    </citation>
    <scope>NUCLEOTIDE SEQUENCE [LARGE SCALE GENOMIC DNA]</scope>
    <source>
        <strain evidence="2 3">NCWAL01</strain>
    </source>
</reference>
<sequence length="540" mass="57225">MSPLSFALLMLALASASCAYLPDSSEDVQLVCRRDAECAEGQVCFADGCGDPGQNIVVEVKPDPAAGLHAQDFAVENLRPQHNLELFGPATLQGRVQRQLPQLNQDGSPTTVPYLNPVFVRATGESRLIPGLARSFEGNLVPDNEGYRLAVGSGNYTVTLLTKDAAIPPQTLEGVRVEPGWTVPLDFVLPSSASLTRLAGKVVLENNQPVNEALEVQALDDALKPLSQRVSVTRETGEFLLSLPPAAARLEHVLVQVTAPRAGGLFPQREFSVDPRPGVTAPLVLADAGEAVKVSGRVVDRAGQPVPDAGVYLQGKVRGGGQFHSLTVRTREDGRFELLSLPSLPDTPLTLYAIPPGSAVPGITRQATLVPLGGVAAQEVVCPNKVIVRGVLLRPEGGPAAGVKVVADPVGAVPGWPLPAQGAEVSSATDEDGAYSLRLDPGEYRFDFMPGENLPRVSRFVPVLPSEGMQVEPFMLSKGRRVTGRVTLSDPQRQLPVQVAPYADIQFFRVVNVAGTPTAIRLAQTVADSAGDYTATLPTR</sequence>
<dbReference type="InterPro" id="IPR008969">
    <property type="entry name" value="CarboxyPept-like_regulatory"/>
</dbReference>
<evidence type="ECO:0000313" key="2">
    <source>
        <dbReference type="EMBL" id="MDC0707785.1"/>
    </source>
</evidence>
<keyword evidence="3" id="KW-1185">Reference proteome</keyword>
<dbReference type="EMBL" id="JAQNDM010000002">
    <property type="protein sequence ID" value="MDC0707785.1"/>
    <property type="molecule type" value="Genomic_DNA"/>
</dbReference>